<evidence type="ECO:0000313" key="2">
    <source>
        <dbReference type="Proteomes" id="UP001550210"/>
    </source>
</evidence>
<reference evidence="1 2" key="1">
    <citation type="submission" date="2024-06" db="EMBL/GenBank/DDBJ databases">
        <title>The Natural Products Discovery Center: Release of the First 8490 Sequenced Strains for Exploring Actinobacteria Biosynthetic Diversity.</title>
        <authorList>
            <person name="Kalkreuter E."/>
            <person name="Kautsar S.A."/>
            <person name="Yang D."/>
            <person name="Bader C.D."/>
            <person name="Teijaro C.N."/>
            <person name="Fluegel L."/>
            <person name="Davis C.M."/>
            <person name="Simpson J.R."/>
            <person name="Lauterbach L."/>
            <person name="Steele A.D."/>
            <person name="Gui C."/>
            <person name="Meng S."/>
            <person name="Li G."/>
            <person name="Viehrig K."/>
            <person name="Ye F."/>
            <person name="Su P."/>
            <person name="Kiefer A.F."/>
            <person name="Nichols A."/>
            <person name="Cepeda A.J."/>
            <person name="Yan W."/>
            <person name="Fan B."/>
            <person name="Jiang Y."/>
            <person name="Adhikari A."/>
            <person name="Zheng C.-J."/>
            <person name="Schuster L."/>
            <person name="Cowan T.M."/>
            <person name="Smanski M.J."/>
            <person name="Chevrette M.G."/>
            <person name="De Carvalho L.P.S."/>
            <person name="Shen B."/>
        </authorList>
    </citation>
    <scope>NUCLEOTIDE SEQUENCE [LARGE SCALE GENOMIC DNA]</scope>
    <source>
        <strain evidence="1 2">NPDC006434</strain>
    </source>
</reference>
<name>A0ABV2VAW7_9ACTN</name>
<dbReference type="Proteomes" id="UP001550210">
    <property type="component" value="Unassembled WGS sequence"/>
</dbReference>
<evidence type="ECO:0000313" key="1">
    <source>
        <dbReference type="EMBL" id="MET9850971.1"/>
    </source>
</evidence>
<accession>A0ABV2VAW7</accession>
<comment type="caution">
    <text evidence="1">The sequence shown here is derived from an EMBL/GenBank/DDBJ whole genome shotgun (WGS) entry which is preliminary data.</text>
</comment>
<dbReference type="RefSeq" id="WP_355404570.1">
    <property type="nucleotide sequence ID" value="NZ_JBEGHN010000012.1"/>
</dbReference>
<proteinExistence type="predicted"/>
<keyword evidence="2" id="KW-1185">Reference proteome</keyword>
<sequence>MAGRPLRAGEFTPAGKRRAPVGFAHGYLQWVESAEITARCPLRRPR</sequence>
<dbReference type="EMBL" id="JBEXPZ010000092">
    <property type="protein sequence ID" value="MET9850971.1"/>
    <property type="molecule type" value="Genomic_DNA"/>
</dbReference>
<organism evidence="1 2">
    <name type="scientific">Streptomyces ossamyceticus</name>
    <dbReference type="NCBI Taxonomy" id="249581"/>
    <lineage>
        <taxon>Bacteria</taxon>
        <taxon>Bacillati</taxon>
        <taxon>Actinomycetota</taxon>
        <taxon>Actinomycetes</taxon>
        <taxon>Kitasatosporales</taxon>
        <taxon>Streptomycetaceae</taxon>
        <taxon>Streptomyces</taxon>
    </lineage>
</organism>
<protein>
    <submittedName>
        <fullName evidence="1">Uncharacterized protein</fullName>
    </submittedName>
</protein>
<gene>
    <name evidence="1" type="ORF">ABZZ21_41820</name>
</gene>